<dbReference type="PANTHER" id="PTHR24166">
    <property type="entry name" value="ROLLING PEBBLES, ISOFORM B"/>
    <property type="match status" value="1"/>
</dbReference>
<sequence>MGATRILELLLSSTKAPQAVNKTDKTGRTPLMTAAARAHHDPELAALLLKKGSKARATDKDGRTIAHIAAAVGDEQVLAEVLQVVPDLAFAKDARQNTPLHLATERGQIQVVELLLKTGGASKGVNFTNEKKRTALWLASERGEASLVTTLLRGGASLQPTDKQGWNALRAAVYSLSVETVEILLLASKNTAGGKVDVNAQCSAGITALHSAAFYDVIGDVTKCLLKHKASVTIKDKKGKTPLYVAAEVGNLSAVGILLKHGACPKSKNSKGKSILQKSKGSDCEKQIREALFSSSLILNPAARSSPNAPAIPTKRVMTDASGQSSHALGSTGSTGDSFTSSDRLSEDISQRLGQNKLQSGSKGTLGGISTASTSIYGSVKTATVSGIVRSIRKRPGTGKQQLKVSGRTCLPAKLPTNTGQPSSVQCSGVGVREAKLHLHGCAILEFEPGTLRCETRLYAKILDASDEKLQSLMRNDNLNLPASSQLGSKPIDIDIPGSPGSLLKPAKLLLRAAKDMPGTELRVFRKSHRGWEELEIVEQEKLSSENQLWVETDVLGTFVVLFCATRSIHSVTSSPVELFGGISFVSKSGPVDVVCEMEPPVDDIERRLDGEINEDMISSNPYSPPFSSSACSNGDAPHSSVFFLRLLDQSANASKMQLTLPPGFKIGKSTANANLFKETETEILLESGKRNAFCVWRTSKEDEKEVRVERFHQMPIRLFVKLIQNSKKITLKVSVQDDDDARELVCSESEKVDISSGGLVQMKDVQVCVNRGLMPLEIPLRVKELPSSAPGLAFTDKSHILIKASKRAITIPFSMPSRS</sequence>
<keyword evidence="2 3" id="KW-0040">ANK repeat</keyword>
<dbReference type="Proteomes" id="UP000001307">
    <property type="component" value="Unassembled WGS sequence"/>
</dbReference>
<evidence type="ECO:0000256" key="4">
    <source>
        <dbReference type="SAM" id="MobiDB-lite"/>
    </source>
</evidence>
<feature type="compositionally biased region" description="Low complexity" evidence="4">
    <location>
        <begin position="304"/>
        <end position="313"/>
    </location>
</feature>
<evidence type="ECO:0000313" key="5">
    <source>
        <dbReference type="EMBL" id="CBY10631.1"/>
    </source>
</evidence>
<dbReference type="InterPro" id="IPR050889">
    <property type="entry name" value="Dendritic_Spine_Reg/Scaffold"/>
</dbReference>
<dbReference type="InterPro" id="IPR036770">
    <property type="entry name" value="Ankyrin_rpt-contain_sf"/>
</dbReference>
<feature type="repeat" description="ANK" evidence="3">
    <location>
        <begin position="26"/>
        <end position="60"/>
    </location>
</feature>
<gene>
    <name evidence="5" type="ORF">GSOID_T00012786001</name>
</gene>
<dbReference type="InParanoid" id="E4XJI8"/>
<dbReference type="SUPFAM" id="SSF48403">
    <property type="entry name" value="Ankyrin repeat"/>
    <property type="match status" value="1"/>
</dbReference>
<dbReference type="InterPro" id="IPR002110">
    <property type="entry name" value="Ankyrin_rpt"/>
</dbReference>
<evidence type="ECO:0000256" key="3">
    <source>
        <dbReference type="PROSITE-ProRule" id="PRU00023"/>
    </source>
</evidence>
<evidence type="ECO:0000256" key="2">
    <source>
        <dbReference type="ARBA" id="ARBA00023043"/>
    </source>
</evidence>
<dbReference type="PANTHER" id="PTHR24166:SF48">
    <property type="entry name" value="PROTEIN VAPYRIN"/>
    <property type="match status" value="1"/>
</dbReference>
<keyword evidence="1" id="KW-0677">Repeat</keyword>
<organism evidence="5">
    <name type="scientific">Oikopleura dioica</name>
    <name type="common">Tunicate</name>
    <dbReference type="NCBI Taxonomy" id="34765"/>
    <lineage>
        <taxon>Eukaryota</taxon>
        <taxon>Metazoa</taxon>
        <taxon>Chordata</taxon>
        <taxon>Tunicata</taxon>
        <taxon>Appendicularia</taxon>
        <taxon>Copelata</taxon>
        <taxon>Oikopleuridae</taxon>
        <taxon>Oikopleura</taxon>
    </lineage>
</organism>
<feature type="compositionally biased region" description="Low complexity" evidence="4">
    <location>
        <begin position="330"/>
        <end position="343"/>
    </location>
</feature>
<protein>
    <submittedName>
        <fullName evidence="5">Uncharacterized protein</fullName>
    </submittedName>
</protein>
<dbReference type="PROSITE" id="PS50088">
    <property type="entry name" value="ANK_REPEAT"/>
    <property type="match status" value="5"/>
</dbReference>
<dbReference type="EMBL" id="FN653061">
    <property type="protein sequence ID" value="CBY10631.1"/>
    <property type="molecule type" value="Genomic_DNA"/>
</dbReference>
<keyword evidence="6" id="KW-1185">Reference proteome</keyword>
<feature type="repeat" description="ANK" evidence="3">
    <location>
        <begin position="238"/>
        <end position="270"/>
    </location>
</feature>
<evidence type="ECO:0000313" key="6">
    <source>
        <dbReference type="Proteomes" id="UP000001307"/>
    </source>
</evidence>
<feature type="repeat" description="ANK" evidence="3">
    <location>
        <begin position="131"/>
        <end position="163"/>
    </location>
</feature>
<dbReference type="AlphaFoldDB" id="E4XJI8"/>
<feature type="repeat" description="ANK" evidence="3">
    <location>
        <begin position="95"/>
        <end position="119"/>
    </location>
</feature>
<dbReference type="OrthoDB" id="539213at2759"/>
<accession>E4XJI8</accession>
<feature type="region of interest" description="Disordered" evidence="4">
    <location>
        <begin position="304"/>
        <end position="345"/>
    </location>
</feature>
<dbReference type="Pfam" id="PF12796">
    <property type="entry name" value="Ank_2"/>
    <property type="match status" value="3"/>
</dbReference>
<dbReference type="SMART" id="SM00248">
    <property type="entry name" value="ANK"/>
    <property type="match status" value="7"/>
</dbReference>
<proteinExistence type="predicted"/>
<dbReference type="Gene3D" id="1.25.40.20">
    <property type="entry name" value="Ankyrin repeat-containing domain"/>
    <property type="match status" value="2"/>
</dbReference>
<feature type="repeat" description="ANK" evidence="3">
    <location>
        <begin position="204"/>
        <end position="237"/>
    </location>
</feature>
<name>E4XJI8_OIKDI</name>
<dbReference type="PROSITE" id="PS50297">
    <property type="entry name" value="ANK_REP_REGION"/>
    <property type="match status" value="3"/>
</dbReference>
<evidence type="ECO:0000256" key="1">
    <source>
        <dbReference type="ARBA" id="ARBA00022737"/>
    </source>
</evidence>
<reference evidence="5" key="1">
    <citation type="journal article" date="2010" name="Science">
        <title>Plasticity of animal genome architecture unmasked by rapid evolution of a pelagic tunicate.</title>
        <authorList>
            <person name="Denoeud F."/>
            <person name="Henriet S."/>
            <person name="Mungpakdee S."/>
            <person name="Aury J.M."/>
            <person name="Da Silva C."/>
            <person name="Brinkmann H."/>
            <person name="Mikhaleva J."/>
            <person name="Olsen L.C."/>
            <person name="Jubin C."/>
            <person name="Canestro C."/>
            <person name="Bouquet J.M."/>
            <person name="Danks G."/>
            <person name="Poulain J."/>
            <person name="Campsteijn C."/>
            <person name="Adamski M."/>
            <person name="Cross I."/>
            <person name="Yadetie F."/>
            <person name="Muffato M."/>
            <person name="Louis A."/>
            <person name="Butcher S."/>
            <person name="Tsagkogeorga G."/>
            <person name="Konrad A."/>
            <person name="Singh S."/>
            <person name="Jensen M.F."/>
            <person name="Cong E.H."/>
            <person name="Eikeseth-Otteraa H."/>
            <person name="Noel B."/>
            <person name="Anthouard V."/>
            <person name="Porcel B.M."/>
            <person name="Kachouri-Lafond R."/>
            <person name="Nishino A."/>
            <person name="Ugolini M."/>
            <person name="Chourrout P."/>
            <person name="Nishida H."/>
            <person name="Aasland R."/>
            <person name="Huzurbazar S."/>
            <person name="Westhof E."/>
            <person name="Delsuc F."/>
            <person name="Lehrach H."/>
            <person name="Reinhardt R."/>
            <person name="Weissenbach J."/>
            <person name="Roy S.W."/>
            <person name="Artiguenave F."/>
            <person name="Postlethwait J.H."/>
            <person name="Manak J.R."/>
            <person name="Thompson E.M."/>
            <person name="Jaillon O."/>
            <person name="Du Pasquier L."/>
            <person name="Boudinot P."/>
            <person name="Liberles D.A."/>
            <person name="Volff J.N."/>
            <person name="Philippe H."/>
            <person name="Lenhard B."/>
            <person name="Roest Crollius H."/>
            <person name="Wincker P."/>
            <person name="Chourrout D."/>
        </authorList>
    </citation>
    <scope>NUCLEOTIDE SEQUENCE [LARGE SCALE GENOMIC DNA]</scope>
</reference>